<protein>
    <submittedName>
        <fullName evidence="2">Uncharacterized protein</fullName>
    </submittedName>
</protein>
<sequence>GDALYEQPRTVHRGRGRSCACGDAKGRGRGDARGRDVASVEDEEDIIRLYVEEDEDIMTPW</sequence>
<keyword evidence="3" id="KW-1185">Reference proteome</keyword>
<comment type="caution">
    <text evidence="2">The sequence shown here is derived from an EMBL/GenBank/DDBJ whole genome shotgun (WGS) entry which is preliminary data.</text>
</comment>
<dbReference type="EMBL" id="JACEIK010011017">
    <property type="protein sequence ID" value="MCE3215394.1"/>
    <property type="molecule type" value="Genomic_DNA"/>
</dbReference>
<feature type="region of interest" description="Disordered" evidence="1">
    <location>
        <begin position="15"/>
        <end position="37"/>
    </location>
</feature>
<gene>
    <name evidence="2" type="ORF">HAX54_002260</name>
</gene>
<proteinExistence type="predicted"/>
<accession>A0ABS8WUU5</accession>
<evidence type="ECO:0000313" key="2">
    <source>
        <dbReference type="EMBL" id="MCE3215394.1"/>
    </source>
</evidence>
<evidence type="ECO:0000256" key="1">
    <source>
        <dbReference type="SAM" id="MobiDB-lite"/>
    </source>
</evidence>
<feature type="non-terminal residue" evidence="2">
    <location>
        <position position="1"/>
    </location>
</feature>
<dbReference type="Proteomes" id="UP000823775">
    <property type="component" value="Unassembled WGS sequence"/>
</dbReference>
<name>A0ABS8WUU5_DATST</name>
<evidence type="ECO:0000313" key="3">
    <source>
        <dbReference type="Proteomes" id="UP000823775"/>
    </source>
</evidence>
<feature type="non-terminal residue" evidence="2">
    <location>
        <position position="61"/>
    </location>
</feature>
<organism evidence="2 3">
    <name type="scientific">Datura stramonium</name>
    <name type="common">Jimsonweed</name>
    <name type="synonym">Common thornapple</name>
    <dbReference type="NCBI Taxonomy" id="4076"/>
    <lineage>
        <taxon>Eukaryota</taxon>
        <taxon>Viridiplantae</taxon>
        <taxon>Streptophyta</taxon>
        <taxon>Embryophyta</taxon>
        <taxon>Tracheophyta</taxon>
        <taxon>Spermatophyta</taxon>
        <taxon>Magnoliopsida</taxon>
        <taxon>eudicotyledons</taxon>
        <taxon>Gunneridae</taxon>
        <taxon>Pentapetalae</taxon>
        <taxon>asterids</taxon>
        <taxon>lamiids</taxon>
        <taxon>Solanales</taxon>
        <taxon>Solanaceae</taxon>
        <taxon>Solanoideae</taxon>
        <taxon>Datureae</taxon>
        <taxon>Datura</taxon>
    </lineage>
</organism>
<feature type="compositionally biased region" description="Basic and acidic residues" evidence="1">
    <location>
        <begin position="24"/>
        <end position="37"/>
    </location>
</feature>
<reference evidence="2 3" key="1">
    <citation type="journal article" date="2021" name="BMC Genomics">
        <title>Datura genome reveals duplications of psychoactive alkaloid biosynthetic genes and high mutation rate following tissue culture.</title>
        <authorList>
            <person name="Rajewski A."/>
            <person name="Carter-House D."/>
            <person name="Stajich J."/>
            <person name="Litt A."/>
        </authorList>
    </citation>
    <scope>NUCLEOTIDE SEQUENCE [LARGE SCALE GENOMIC DNA]</scope>
    <source>
        <strain evidence="2">AR-01</strain>
    </source>
</reference>